<dbReference type="GO" id="GO:0006508">
    <property type="term" value="P:proteolysis"/>
    <property type="evidence" value="ECO:0007669"/>
    <property type="project" value="InterPro"/>
</dbReference>
<dbReference type="GO" id="GO:0008236">
    <property type="term" value="F:serine-type peptidase activity"/>
    <property type="evidence" value="ECO:0007669"/>
    <property type="project" value="InterPro"/>
</dbReference>
<dbReference type="EMBL" id="CP035495">
    <property type="protein sequence ID" value="QAY64789.1"/>
    <property type="molecule type" value="Genomic_DNA"/>
</dbReference>
<proteinExistence type="predicted"/>
<dbReference type="SUPFAM" id="SSF53474">
    <property type="entry name" value="alpha/beta-Hydrolases"/>
    <property type="match status" value="1"/>
</dbReference>
<name>A0A4P6ET60_9MICO</name>
<dbReference type="InterPro" id="IPR029058">
    <property type="entry name" value="AB_hydrolase_fold"/>
</dbReference>
<feature type="chain" id="PRO_5020431806" evidence="2">
    <location>
        <begin position="22"/>
        <end position="519"/>
    </location>
</feature>
<organism evidence="4 5">
    <name type="scientific">Xylanimonas allomyrinae</name>
    <dbReference type="NCBI Taxonomy" id="2509459"/>
    <lineage>
        <taxon>Bacteria</taxon>
        <taxon>Bacillati</taxon>
        <taxon>Actinomycetota</taxon>
        <taxon>Actinomycetes</taxon>
        <taxon>Micrococcales</taxon>
        <taxon>Promicromonosporaceae</taxon>
        <taxon>Xylanimonas</taxon>
    </lineage>
</organism>
<gene>
    <name evidence="4" type="ORF">ET495_07075</name>
</gene>
<keyword evidence="1" id="KW-0812">Transmembrane</keyword>
<dbReference type="KEGG" id="xyl:ET495_07075"/>
<evidence type="ECO:0000256" key="2">
    <source>
        <dbReference type="SAM" id="SignalP"/>
    </source>
</evidence>
<feature type="transmembrane region" description="Helical" evidence="1">
    <location>
        <begin position="357"/>
        <end position="383"/>
    </location>
</feature>
<feature type="transmembrane region" description="Helical" evidence="1">
    <location>
        <begin position="404"/>
        <end position="427"/>
    </location>
</feature>
<evidence type="ECO:0000313" key="5">
    <source>
        <dbReference type="Proteomes" id="UP000291758"/>
    </source>
</evidence>
<feature type="transmembrane region" description="Helical" evidence="1">
    <location>
        <begin position="493"/>
        <end position="514"/>
    </location>
</feature>
<protein>
    <submittedName>
        <fullName evidence="4">Alpha/beta hydrolase</fullName>
    </submittedName>
</protein>
<keyword evidence="2" id="KW-0732">Signal</keyword>
<dbReference type="PANTHER" id="PTHR43265">
    <property type="entry name" value="ESTERASE ESTD"/>
    <property type="match status" value="1"/>
</dbReference>
<evidence type="ECO:0000256" key="1">
    <source>
        <dbReference type="SAM" id="Phobius"/>
    </source>
</evidence>
<dbReference type="AlphaFoldDB" id="A0A4P6ET60"/>
<dbReference type="Proteomes" id="UP000291758">
    <property type="component" value="Chromosome"/>
</dbReference>
<evidence type="ECO:0000313" key="4">
    <source>
        <dbReference type="EMBL" id="QAY64789.1"/>
    </source>
</evidence>
<accession>A0A4P6ET60</accession>
<keyword evidence="5" id="KW-1185">Reference proteome</keyword>
<keyword evidence="1" id="KW-1133">Transmembrane helix</keyword>
<keyword evidence="1" id="KW-0472">Membrane</keyword>
<dbReference type="Gene3D" id="3.40.50.1820">
    <property type="entry name" value="alpha/beta hydrolase"/>
    <property type="match status" value="1"/>
</dbReference>
<sequence>MRTVASSAAILVGLAVAGALAGPTWDPVPITDHLRPAASSTAIGGTEAGAADGRVHPPGTFAVRETPVSIHLDGATVGGLLREPVGAGDGLAGMVFVHGAGTGKASSAFVAQATQIASAGVVTLVPDKRLDTYTTWRRDYVTMADDYLRSVDVLRDVPEVDPARVGVYGESEGAWIVPIMQAKDPSVAFTVLVSAPVVEPRQQAAFAVDNYLRNTNVPQQVFRAIPRAVGIQLPTGLLDYADFDVRPWLERQTAPVLVAYGTGDPSMPIEQGTRQIIADTAVGGTAAPVTVRFYEGANHGLRVDGTLVPQFPRDVAAWVQGLPETATAQPRIAGAQPQQLYLASPVPRPRWWGNGDIIIGAVLGGVALLLVGPLVWGTSALLRRLTAVGRGALRGRRTAHLARGVGPVLAGLGAGSVVTTAALVLYLRAVARLALNYKQDDLVVQAGWIGVRLLGLATVVCAALLIGRVRDVLTERRAGDHEAVVAKGWPAHLTVWAVLVGALSLLLWLTYWGVFQLGI</sequence>
<feature type="signal peptide" evidence="2">
    <location>
        <begin position="1"/>
        <end position="21"/>
    </location>
</feature>
<feature type="domain" description="Peptidase S9 prolyl oligopeptidase catalytic" evidence="3">
    <location>
        <begin position="141"/>
        <end position="320"/>
    </location>
</feature>
<feature type="transmembrane region" description="Helical" evidence="1">
    <location>
        <begin position="447"/>
        <end position="467"/>
    </location>
</feature>
<evidence type="ECO:0000259" key="3">
    <source>
        <dbReference type="Pfam" id="PF00326"/>
    </source>
</evidence>
<dbReference type="OrthoDB" id="9765647at2"/>
<dbReference type="PANTHER" id="PTHR43265:SF1">
    <property type="entry name" value="ESTERASE ESTD"/>
    <property type="match status" value="1"/>
</dbReference>
<dbReference type="Pfam" id="PF00326">
    <property type="entry name" value="Peptidase_S9"/>
    <property type="match status" value="1"/>
</dbReference>
<dbReference type="InterPro" id="IPR001375">
    <property type="entry name" value="Peptidase_S9_cat"/>
</dbReference>
<keyword evidence="4" id="KW-0378">Hydrolase</keyword>
<dbReference type="GO" id="GO:0052689">
    <property type="term" value="F:carboxylic ester hydrolase activity"/>
    <property type="evidence" value="ECO:0007669"/>
    <property type="project" value="TreeGrafter"/>
</dbReference>
<reference evidence="4 5" key="1">
    <citation type="submission" date="2019-01" db="EMBL/GenBank/DDBJ databases">
        <title>Genome sequencing of strain 2JSPR-7.</title>
        <authorList>
            <person name="Heo J."/>
            <person name="Kim S.-J."/>
            <person name="Kim J.-S."/>
            <person name="Hong S.-B."/>
            <person name="Kwon S.-W."/>
        </authorList>
    </citation>
    <scope>NUCLEOTIDE SEQUENCE [LARGE SCALE GENOMIC DNA]</scope>
    <source>
        <strain evidence="4 5">2JSPR-7</strain>
    </source>
</reference>
<dbReference type="InterPro" id="IPR053145">
    <property type="entry name" value="AB_hydrolase_Est10"/>
</dbReference>